<keyword evidence="5" id="KW-1185">Reference proteome</keyword>
<feature type="signal peptide" evidence="3">
    <location>
        <begin position="1"/>
        <end position="27"/>
    </location>
</feature>
<evidence type="ECO:0000313" key="4">
    <source>
        <dbReference type="EMBL" id="PGH22915.1"/>
    </source>
</evidence>
<sequence>MAPQILKALTAATALFASLSLSAPVQRRAIVWETVVDLVVETVVITKTVAGTPGKAITIPPPVVTPPAPSTTEVPTVTTSSAVVEKKIPKPPPVVPIPTPTPAPAEFAQKPTTAAPEVQYTPPPAPPPPPPPPPAPVTTSKAPVFVSVPKPPPPPPVVAEVQNPPTPPQNSDNGGNNGGSSSSGTTYTGDGTFYDGGLGACGDPIDTYAEDIIALPHGLMGLASNDSPYCGKTVTIKYNGVTSTAKVSDKCMGCNGGSIDLTRKLFNKFAHFDEGRIEGVEWWFNE</sequence>
<reference evidence="4 5" key="1">
    <citation type="submission" date="2017-10" db="EMBL/GenBank/DDBJ databases">
        <title>Comparative genomics in systemic dimorphic fungi from Ajellomycetaceae.</title>
        <authorList>
            <person name="Munoz J.F."/>
            <person name="Mcewen J.G."/>
            <person name="Clay O.K."/>
            <person name="Cuomo C.A."/>
        </authorList>
    </citation>
    <scope>NUCLEOTIDE SEQUENCE [LARGE SCALE GENOMIC DNA]</scope>
    <source>
        <strain evidence="4 5">UAMH7299</strain>
    </source>
</reference>
<feature type="compositionally biased region" description="Pro residues" evidence="2">
    <location>
        <begin position="90"/>
        <end position="103"/>
    </location>
</feature>
<organism evidence="4 5">
    <name type="scientific">Polytolypa hystricis (strain UAMH7299)</name>
    <dbReference type="NCBI Taxonomy" id="1447883"/>
    <lineage>
        <taxon>Eukaryota</taxon>
        <taxon>Fungi</taxon>
        <taxon>Dikarya</taxon>
        <taxon>Ascomycota</taxon>
        <taxon>Pezizomycotina</taxon>
        <taxon>Eurotiomycetes</taxon>
        <taxon>Eurotiomycetidae</taxon>
        <taxon>Onygenales</taxon>
        <taxon>Onygenales incertae sedis</taxon>
        <taxon>Polytolypa</taxon>
    </lineage>
</organism>
<dbReference type="InterPro" id="IPR051477">
    <property type="entry name" value="Expansin_CellWall"/>
</dbReference>
<evidence type="ECO:0000313" key="5">
    <source>
        <dbReference type="Proteomes" id="UP000224634"/>
    </source>
</evidence>
<evidence type="ECO:0000256" key="3">
    <source>
        <dbReference type="SAM" id="SignalP"/>
    </source>
</evidence>
<evidence type="ECO:0000256" key="2">
    <source>
        <dbReference type="SAM" id="MobiDB-lite"/>
    </source>
</evidence>
<name>A0A2B7YNP1_POLH7</name>
<feature type="compositionally biased region" description="Pro residues" evidence="2">
    <location>
        <begin position="121"/>
        <end position="136"/>
    </location>
</feature>
<feature type="compositionally biased region" description="Low complexity" evidence="2">
    <location>
        <begin position="70"/>
        <end position="83"/>
    </location>
</feature>
<protein>
    <recommendedName>
        <fullName evidence="6">RlpA-like protein double-psi beta-barrel domain-containing protein</fullName>
    </recommendedName>
</protein>
<dbReference type="SUPFAM" id="SSF50685">
    <property type="entry name" value="Barwin-like endoglucanases"/>
    <property type="match status" value="1"/>
</dbReference>
<dbReference type="PANTHER" id="PTHR31836">
    <property type="match status" value="1"/>
</dbReference>
<dbReference type="Proteomes" id="UP000224634">
    <property type="component" value="Unassembled WGS sequence"/>
</dbReference>
<feature type="compositionally biased region" description="Low complexity" evidence="2">
    <location>
        <begin position="170"/>
        <end position="188"/>
    </location>
</feature>
<comment type="caution">
    <text evidence="4">The sequence shown here is derived from an EMBL/GenBank/DDBJ whole genome shotgun (WGS) entry which is preliminary data.</text>
</comment>
<proteinExistence type="predicted"/>
<feature type="region of interest" description="Disordered" evidence="2">
    <location>
        <begin position="67"/>
        <end position="188"/>
    </location>
</feature>
<dbReference type="OrthoDB" id="623670at2759"/>
<dbReference type="PANTHER" id="PTHR31836:SF28">
    <property type="entry name" value="SRCR DOMAIN-CONTAINING PROTEIN-RELATED"/>
    <property type="match status" value="1"/>
</dbReference>
<dbReference type="InterPro" id="IPR036908">
    <property type="entry name" value="RlpA-like_sf"/>
</dbReference>
<dbReference type="EMBL" id="PDNA01000031">
    <property type="protein sequence ID" value="PGH22915.1"/>
    <property type="molecule type" value="Genomic_DNA"/>
</dbReference>
<keyword evidence="1 3" id="KW-0732">Signal</keyword>
<evidence type="ECO:0008006" key="6">
    <source>
        <dbReference type="Google" id="ProtNLM"/>
    </source>
</evidence>
<accession>A0A2B7YNP1</accession>
<dbReference type="STRING" id="1447883.A0A2B7YNP1"/>
<dbReference type="Gene3D" id="2.40.40.10">
    <property type="entry name" value="RlpA-like domain"/>
    <property type="match status" value="1"/>
</dbReference>
<evidence type="ECO:0000256" key="1">
    <source>
        <dbReference type="ARBA" id="ARBA00022729"/>
    </source>
</evidence>
<dbReference type="AlphaFoldDB" id="A0A2B7YNP1"/>
<dbReference type="CDD" id="cd22191">
    <property type="entry name" value="DPBB_RlpA_EXP_N-like"/>
    <property type="match status" value="1"/>
</dbReference>
<gene>
    <name evidence="4" type="ORF">AJ80_02964</name>
</gene>
<feature type="chain" id="PRO_5012970849" description="RlpA-like protein double-psi beta-barrel domain-containing protein" evidence="3">
    <location>
        <begin position="28"/>
        <end position="286"/>
    </location>
</feature>